<evidence type="ECO:0000313" key="3">
    <source>
        <dbReference type="Proteomes" id="UP001189429"/>
    </source>
</evidence>
<evidence type="ECO:0000313" key="2">
    <source>
        <dbReference type="EMBL" id="CAK0795080.1"/>
    </source>
</evidence>
<sequence length="413" mass="46926">MAVYGNWSEFSAAVKDMDDGINRGEFLKKARHATIKNPEILPDNEVGRAFAFAQAFGLAPEHMACPSCDEEYVLLRGKRGECGERLIWRGPRHDGGCDDCNGEQPSAANMPFFDGTRTGHWMDKLDCLVMWLADYIHKTTIFELSHIDHKVIDAWLLAFRERTSDWYDLICPTSNKKLWAPDSGVRKRPAARPAPKRAPAMKVAQQKKKPPRKVSKKFANQVKKTIGKRVLVADESFLNKNKPGKLNKAARPKKDQIWIWGAVLQGKARTHFMFRILEHPADAKDGNPRGHKEMLDNLNMLNVGKGDIFVSDKWGATISPAKAIRHQKGLAQSTLRHEVVNHDDGEIVNAKGFTTNAIESKWGILKRWLKSKYGGKLPNYKDRVKWRYAINEYQARCYYYVPLSKGLRIFAIA</sequence>
<organism evidence="2 3">
    <name type="scientific">Prorocentrum cordatum</name>
    <dbReference type="NCBI Taxonomy" id="2364126"/>
    <lineage>
        <taxon>Eukaryota</taxon>
        <taxon>Sar</taxon>
        <taxon>Alveolata</taxon>
        <taxon>Dinophyceae</taxon>
        <taxon>Prorocentrales</taxon>
        <taxon>Prorocentraceae</taxon>
        <taxon>Prorocentrum</taxon>
    </lineage>
</organism>
<reference evidence="2" key="1">
    <citation type="submission" date="2023-10" db="EMBL/GenBank/DDBJ databases">
        <authorList>
            <person name="Chen Y."/>
            <person name="Shah S."/>
            <person name="Dougan E. K."/>
            <person name="Thang M."/>
            <person name="Chan C."/>
        </authorList>
    </citation>
    <scope>NUCLEOTIDE SEQUENCE [LARGE SCALE GENOMIC DNA]</scope>
</reference>
<proteinExistence type="predicted"/>
<accession>A0ABN9PPQ4</accession>
<dbReference type="Proteomes" id="UP001189429">
    <property type="component" value="Unassembled WGS sequence"/>
</dbReference>
<evidence type="ECO:0000256" key="1">
    <source>
        <dbReference type="SAM" id="MobiDB-lite"/>
    </source>
</evidence>
<protein>
    <recommendedName>
        <fullName evidence="4">ISXO2-like transposase domain-containing protein</fullName>
    </recommendedName>
</protein>
<evidence type="ECO:0008006" key="4">
    <source>
        <dbReference type="Google" id="ProtNLM"/>
    </source>
</evidence>
<gene>
    <name evidence="2" type="ORF">PCOR1329_LOCUS4854</name>
</gene>
<keyword evidence="3" id="KW-1185">Reference proteome</keyword>
<feature type="compositionally biased region" description="Low complexity" evidence="1">
    <location>
        <begin position="191"/>
        <end position="200"/>
    </location>
</feature>
<feature type="compositionally biased region" description="Basic residues" evidence="1">
    <location>
        <begin position="205"/>
        <end position="216"/>
    </location>
</feature>
<comment type="caution">
    <text evidence="2">The sequence shown here is derived from an EMBL/GenBank/DDBJ whole genome shotgun (WGS) entry which is preliminary data.</text>
</comment>
<dbReference type="EMBL" id="CAUYUJ010001259">
    <property type="protein sequence ID" value="CAK0795080.1"/>
    <property type="molecule type" value="Genomic_DNA"/>
</dbReference>
<feature type="region of interest" description="Disordered" evidence="1">
    <location>
        <begin position="181"/>
        <end position="218"/>
    </location>
</feature>
<name>A0ABN9PPQ4_9DINO</name>